<evidence type="ECO:0000313" key="2">
    <source>
        <dbReference type="EMBL" id="CAL1576485.1"/>
    </source>
</evidence>
<protein>
    <submittedName>
        <fullName evidence="2">Uncharacterized protein</fullName>
    </submittedName>
</protein>
<dbReference type="EMBL" id="OZ035834">
    <property type="protein sequence ID" value="CAL1576485.1"/>
    <property type="molecule type" value="Genomic_DNA"/>
</dbReference>
<organism evidence="2 3">
    <name type="scientific">Knipowitschia caucasica</name>
    <name type="common">Caucasian dwarf goby</name>
    <name type="synonym">Pomatoschistus caucasicus</name>
    <dbReference type="NCBI Taxonomy" id="637954"/>
    <lineage>
        <taxon>Eukaryota</taxon>
        <taxon>Metazoa</taxon>
        <taxon>Chordata</taxon>
        <taxon>Craniata</taxon>
        <taxon>Vertebrata</taxon>
        <taxon>Euteleostomi</taxon>
        <taxon>Actinopterygii</taxon>
        <taxon>Neopterygii</taxon>
        <taxon>Teleostei</taxon>
        <taxon>Neoteleostei</taxon>
        <taxon>Acanthomorphata</taxon>
        <taxon>Gobiaria</taxon>
        <taxon>Gobiiformes</taxon>
        <taxon>Gobioidei</taxon>
        <taxon>Gobiidae</taxon>
        <taxon>Gobiinae</taxon>
        <taxon>Knipowitschia</taxon>
    </lineage>
</organism>
<keyword evidence="3" id="KW-1185">Reference proteome</keyword>
<proteinExistence type="predicted"/>
<feature type="compositionally biased region" description="Basic and acidic residues" evidence="1">
    <location>
        <begin position="168"/>
        <end position="190"/>
    </location>
</feature>
<accession>A0AAV2JG71</accession>
<gene>
    <name evidence="2" type="ORF">KC01_LOCUS7917</name>
</gene>
<feature type="compositionally biased region" description="Basic and acidic residues" evidence="1">
    <location>
        <begin position="111"/>
        <end position="132"/>
    </location>
</feature>
<feature type="compositionally biased region" description="Gly residues" evidence="1">
    <location>
        <begin position="80"/>
        <end position="95"/>
    </location>
</feature>
<evidence type="ECO:0000313" key="3">
    <source>
        <dbReference type="Proteomes" id="UP001497482"/>
    </source>
</evidence>
<feature type="compositionally biased region" description="Acidic residues" evidence="1">
    <location>
        <begin position="133"/>
        <end position="167"/>
    </location>
</feature>
<dbReference type="Proteomes" id="UP001497482">
    <property type="component" value="Chromosome 12"/>
</dbReference>
<evidence type="ECO:0000256" key="1">
    <source>
        <dbReference type="SAM" id="MobiDB-lite"/>
    </source>
</evidence>
<dbReference type="AlphaFoldDB" id="A0AAV2JG71"/>
<feature type="compositionally biased region" description="Gly residues" evidence="1">
    <location>
        <begin position="59"/>
        <end position="69"/>
    </location>
</feature>
<name>A0AAV2JG71_KNICA</name>
<feature type="region of interest" description="Disordered" evidence="1">
    <location>
        <begin position="42"/>
        <end position="211"/>
    </location>
</feature>
<sequence>MPLSCGADGALAGRPAVPNQAYATTLATLTAFTCAQKTTADCQSSGMSLTPHPTPTTQGSGGVGSGGITRGAEEESPGLDHGGGGCWGVVEGGPIGNTCRPVHTSLKREKKKEEEEKKREKKKEEEEEKKKEEEEEEEEKKKEEEEEEEEKKKEEEEEEEEKKEEEEEKKKEEEEEEKKKEEEEEEKKKEEEEEEEEKKKEEETVGMVCSG</sequence>
<reference evidence="2 3" key="1">
    <citation type="submission" date="2024-04" db="EMBL/GenBank/DDBJ databases">
        <authorList>
            <person name="Waldvogel A.-M."/>
            <person name="Schoenle A."/>
        </authorList>
    </citation>
    <scope>NUCLEOTIDE SEQUENCE [LARGE SCALE GENOMIC DNA]</scope>
</reference>